<proteinExistence type="inferred from homology"/>
<evidence type="ECO:0000256" key="4">
    <source>
        <dbReference type="ARBA" id="ARBA00022857"/>
    </source>
</evidence>
<evidence type="ECO:0000256" key="1">
    <source>
        <dbReference type="ARBA" id="ARBA00010995"/>
    </source>
</evidence>
<keyword evidence="3 6" id="KW-0418">Kinase</keyword>
<dbReference type="GO" id="GO:0005524">
    <property type="term" value="F:ATP binding"/>
    <property type="evidence" value="ECO:0007669"/>
    <property type="project" value="UniProtKB-UniRule"/>
</dbReference>
<comment type="subunit">
    <text evidence="6">Homodimer.</text>
</comment>
<accession>A0A8B7ZWC9</accession>
<dbReference type="GO" id="GO:0019674">
    <property type="term" value="P:NAD+ metabolic process"/>
    <property type="evidence" value="ECO:0007669"/>
    <property type="project" value="UniProtKB-UniRule"/>
</dbReference>
<dbReference type="InterPro" id="IPR017438">
    <property type="entry name" value="ATP-NAD_kinase_N"/>
</dbReference>
<dbReference type="GO" id="GO:0003951">
    <property type="term" value="F:NAD+ kinase activity"/>
    <property type="evidence" value="ECO:0007669"/>
    <property type="project" value="UniProtKB-UniRule"/>
</dbReference>
<evidence type="ECO:0000256" key="5">
    <source>
        <dbReference type="ARBA" id="ARBA00023027"/>
    </source>
</evidence>
<dbReference type="EC" id="2.7.1.23" evidence="6"/>
<dbReference type="AlphaFoldDB" id="A0A8B7ZWC9"/>
<dbReference type="RefSeq" id="XP_022109858.1">
    <property type="nucleotide sequence ID" value="XM_022254166.1"/>
</dbReference>
<keyword evidence="6" id="KW-0067">ATP-binding</keyword>
<dbReference type="GO" id="GO:0005739">
    <property type="term" value="C:mitochondrion"/>
    <property type="evidence" value="ECO:0007669"/>
    <property type="project" value="UniProtKB-SubCell"/>
</dbReference>
<dbReference type="SUPFAM" id="SSF111331">
    <property type="entry name" value="NAD kinase/diacylglycerol kinase-like"/>
    <property type="match status" value="1"/>
</dbReference>
<gene>
    <name evidence="8" type="primary">LOC110989634</name>
</gene>
<comment type="subcellular location">
    <subcellularLocation>
        <location evidence="6">Mitochondrion</location>
    </subcellularLocation>
</comment>
<comment type="function">
    <text evidence="6">Mitochondrial NAD(+) kinase that phosphorylates NAD(+) to yield NADP(+). Can use both ATP or inorganic polyphosphate as the phosphoryl donor.</text>
</comment>
<dbReference type="InterPro" id="IPR017437">
    <property type="entry name" value="ATP-NAD_kinase_PpnK-typ_C"/>
</dbReference>
<dbReference type="InterPro" id="IPR016064">
    <property type="entry name" value="NAD/diacylglycerol_kinase_sf"/>
</dbReference>
<dbReference type="CTD" id="133686"/>
<dbReference type="OMA" id="WHFNINK"/>
<keyword evidence="6" id="KW-0496">Mitochondrion</keyword>
<keyword evidence="6" id="KW-0547">Nucleotide-binding</keyword>
<comment type="catalytic activity">
    <reaction evidence="6">
        <text>NAD(+) + ATP = ADP + NADP(+) + H(+)</text>
        <dbReference type="Rhea" id="RHEA:18629"/>
        <dbReference type="ChEBI" id="CHEBI:15378"/>
        <dbReference type="ChEBI" id="CHEBI:30616"/>
        <dbReference type="ChEBI" id="CHEBI:57540"/>
        <dbReference type="ChEBI" id="CHEBI:58349"/>
        <dbReference type="ChEBI" id="CHEBI:456216"/>
        <dbReference type="EC" id="2.7.1.23"/>
    </reaction>
</comment>
<dbReference type="GeneID" id="110989634"/>
<evidence type="ECO:0000256" key="6">
    <source>
        <dbReference type="PIRNR" id="PIRNR017565"/>
    </source>
</evidence>
<name>A0A8B7ZWC9_ACAPL</name>
<dbReference type="GO" id="GO:0042803">
    <property type="term" value="F:protein homodimerization activity"/>
    <property type="evidence" value="ECO:0007669"/>
    <property type="project" value="UniProtKB-UniRule"/>
</dbReference>
<keyword evidence="5 6" id="KW-0520">NAD</keyword>
<dbReference type="PIRSF" id="PIRSF017565">
    <property type="entry name" value="Kin_ATP-NAD_euk"/>
    <property type="match status" value="1"/>
</dbReference>
<organism evidence="7 8">
    <name type="scientific">Acanthaster planci</name>
    <name type="common">Crown-of-thorns starfish</name>
    <dbReference type="NCBI Taxonomy" id="133434"/>
    <lineage>
        <taxon>Eukaryota</taxon>
        <taxon>Metazoa</taxon>
        <taxon>Echinodermata</taxon>
        <taxon>Eleutherozoa</taxon>
        <taxon>Asterozoa</taxon>
        <taxon>Asteroidea</taxon>
        <taxon>Valvatacea</taxon>
        <taxon>Valvatida</taxon>
        <taxon>Acanthasteridae</taxon>
        <taxon>Acanthaster</taxon>
    </lineage>
</organism>
<keyword evidence="7" id="KW-1185">Reference proteome</keyword>
<dbReference type="Proteomes" id="UP000694845">
    <property type="component" value="Unplaced"/>
</dbReference>
<sequence>MIMMGTRSSRIVCCATCLHRLGDFKLSARRLLVFGRGASSSSSLTEQEGRDAKSNFGGNGVPFRPKRALVVSKLSRYAFEKKRFGDIGEDGLKKVLSQRGSHYDKLLKKHRIHESNVRKVVDTFESQNIEVRLAQRFDHSLNHEAVRWADVVVPAGGDGTFIMAASKVMDDKPILGVNTDPSQSAGYLCLPERYTLRFDDALRKIAEGRFRWKWRQRIRTTVESGLINAEPIDLHEQQLKLPDHQVEHWTKEQRLRQGLEERVEPGPRVLPVRALNEVFIGESLSSTVSYYEISVDGSPMVKQKSSGITICTGTGSTSWSFNINKLSHQSVRELLNIINNETDANIPANQDLQERIASRFNSSLVFDASRPTLAYTVRDPVINGIFNAHMPRGFAKKIRIRSRGWDACLVMDSGSSFVFNDGAIATLEIKEEDALRTFDLLD</sequence>
<keyword evidence="2 6" id="KW-0808">Transferase</keyword>
<dbReference type="InterPro" id="IPR002504">
    <property type="entry name" value="NADK"/>
</dbReference>
<reference evidence="8" key="1">
    <citation type="submission" date="2025-08" db="UniProtKB">
        <authorList>
            <consortium name="RefSeq"/>
        </authorList>
    </citation>
    <scope>IDENTIFICATION</scope>
</reference>
<dbReference type="Gene3D" id="3.40.50.10330">
    <property type="entry name" value="Probable inorganic polyphosphate/atp-NAD kinase, domain 1"/>
    <property type="match status" value="1"/>
</dbReference>
<evidence type="ECO:0000313" key="8">
    <source>
        <dbReference type="RefSeq" id="XP_022109858.1"/>
    </source>
</evidence>
<dbReference type="Pfam" id="PF01513">
    <property type="entry name" value="NAD_kinase"/>
    <property type="match status" value="1"/>
</dbReference>
<dbReference type="GO" id="GO:0006741">
    <property type="term" value="P:NADP+ biosynthetic process"/>
    <property type="evidence" value="ECO:0007669"/>
    <property type="project" value="UniProtKB-UniRule"/>
</dbReference>
<evidence type="ECO:0000313" key="7">
    <source>
        <dbReference type="Proteomes" id="UP000694845"/>
    </source>
</evidence>
<dbReference type="KEGG" id="aplc:110989634"/>
<dbReference type="PANTHER" id="PTHR13158:SF5">
    <property type="entry name" value="NAD KINASE 2, MITOCHONDRIAL"/>
    <property type="match status" value="1"/>
</dbReference>
<dbReference type="PANTHER" id="PTHR13158">
    <property type="match status" value="1"/>
</dbReference>
<protein>
    <recommendedName>
        <fullName evidence="6">NAD kinase 2, mitochondrial</fullName>
        <ecNumber evidence="6">2.7.1.23</ecNumber>
    </recommendedName>
    <alternativeName>
        <fullName evidence="6">NAD kinase domain-containing protein 1, mitochondrial</fullName>
    </alternativeName>
</protein>
<evidence type="ECO:0000256" key="2">
    <source>
        <dbReference type="ARBA" id="ARBA00022679"/>
    </source>
</evidence>
<dbReference type="Gene3D" id="2.60.200.30">
    <property type="entry name" value="Probable inorganic polyphosphate/atp-NAD kinase, domain 2"/>
    <property type="match status" value="1"/>
</dbReference>
<evidence type="ECO:0000256" key="3">
    <source>
        <dbReference type="ARBA" id="ARBA00022777"/>
    </source>
</evidence>
<comment type="similarity">
    <text evidence="1 6">Belongs to the NAD kinase family.</text>
</comment>
<dbReference type="OrthoDB" id="185618at2759"/>
<dbReference type="InterPro" id="IPR012355">
    <property type="entry name" value="NADK2_mit"/>
</dbReference>
<keyword evidence="4 6" id="KW-0521">NADP</keyword>